<keyword evidence="5" id="KW-0808">Transferase</keyword>
<dbReference type="GO" id="GO:0006012">
    <property type="term" value="P:galactose metabolic process"/>
    <property type="evidence" value="ECO:0007669"/>
    <property type="project" value="UniProtKB-UniPathway"/>
</dbReference>
<evidence type="ECO:0000256" key="10">
    <source>
        <dbReference type="ARBA" id="ARBA00023277"/>
    </source>
</evidence>
<evidence type="ECO:0000256" key="5">
    <source>
        <dbReference type="ARBA" id="ARBA00022679"/>
    </source>
</evidence>
<dbReference type="InterPro" id="IPR019539">
    <property type="entry name" value="GalKase_N"/>
</dbReference>
<keyword evidence="18" id="KW-1185">Reference proteome</keyword>
<evidence type="ECO:0000259" key="15">
    <source>
        <dbReference type="Pfam" id="PF08544"/>
    </source>
</evidence>
<name>A0A1E3R158_9ASCO</name>
<comment type="similarity">
    <text evidence="2">Belongs to the GHMP kinase family. GalK subfamily.</text>
</comment>
<dbReference type="SUPFAM" id="SSF55060">
    <property type="entry name" value="GHMP Kinase, C-terminal domain"/>
    <property type="match status" value="1"/>
</dbReference>
<dbReference type="AlphaFoldDB" id="A0A1E3R158"/>
<comment type="pathway">
    <text evidence="1">Carbohydrate metabolism; galactose metabolism.</text>
</comment>
<comment type="catalytic activity">
    <reaction evidence="12">
        <text>alpha-D-galactose + ATP = alpha-D-galactose 1-phosphate + ADP + H(+)</text>
        <dbReference type="Rhea" id="RHEA:13553"/>
        <dbReference type="ChEBI" id="CHEBI:15378"/>
        <dbReference type="ChEBI" id="CHEBI:28061"/>
        <dbReference type="ChEBI" id="CHEBI:30616"/>
        <dbReference type="ChEBI" id="CHEBI:58336"/>
        <dbReference type="ChEBI" id="CHEBI:456216"/>
        <dbReference type="EC" id="2.7.1.6"/>
    </reaction>
    <physiologicalReaction direction="left-to-right" evidence="12">
        <dbReference type="Rhea" id="RHEA:13554"/>
    </physiologicalReaction>
</comment>
<dbReference type="GO" id="GO:0000411">
    <property type="term" value="P:positive regulation of transcription by galactose"/>
    <property type="evidence" value="ECO:0007669"/>
    <property type="project" value="UniProtKB-ARBA"/>
</dbReference>
<keyword evidence="7" id="KW-0418">Kinase</keyword>
<dbReference type="GO" id="GO:0005524">
    <property type="term" value="F:ATP binding"/>
    <property type="evidence" value="ECO:0007669"/>
    <property type="project" value="UniProtKB-KW"/>
</dbReference>
<dbReference type="NCBIfam" id="TIGR00131">
    <property type="entry name" value="gal_kin"/>
    <property type="match status" value="1"/>
</dbReference>
<feature type="domain" description="GHMP kinase N-terminal" evidence="14">
    <location>
        <begin position="118"/>
        <end position="211"/>
    </location>
</feature>
<evidence type="ECO:0000256" key="8">
    <source>
        <dbReference type="ARBA" id="ARBA00022840"/>
    </source>
</evidence>
<reference evidence="18" key="1">
    <citation type="submission" date="2016-05" db="EMBL/GenBank/DDBJ databases">
        <title>Comparative genomics of biotechnologically important yeasts.</title>
        <authorList>
            <consortium name="DOE Joint Genome Institute"/>
            <person name="Riley R."/>
            <person name="Haridas S."/>
            <person name="Wolfe K.H."/>
            <person name="Lopes M.R."/>
            <person name="Hittinger C.T."/>
            <person name="Goker M."/>
            <person name="Salamov A."/>
            <person name="Wisecaver J."/>
            <person name="Long T.M."/>
            <person name="Aerts A.L."/>
            <person name="Barry K."/>
            <person name="Choi C."/>
            <person name="Clum A."/>
            <person name="Coughlan A.Y."/>
            <person name="Deshpande S."/>
            <person name="Douglass A.P."/>
            <person name="Hanson S.J."/>
            <person name="Klenk H.-P."/>
            <person name="Labutti K."/>
            <person name="Lapidus A."/>
            <person name="Lindquist E."/>
            <person name="Lipzen A."/>
            <person name="Meier-Kolthoff J.P."/>
            <person name="Ohm R.A."/>
            <person name="Otillar R.P."/>
            <person name="Pangilinan J."/>
            <person name="Peng Y."/>
            <person name="Rokas A."/>
            <person name="Rosa C.A."/>
            <person name="Scheuner C."/>
            <person name="Sibirny A.A."/>
            <person name="Slot J.C."/>
            <person name="Stielow J.B."/>
            <person name="Sun H."/>
            <person name="Kurtzman C.P."/>
            <person name="Blackwell M."/>
            <person name="Grigoriev I.V."/>
            <person name="Jeffries T.W."/>
        </authorList>
    </citation>
    <scope>NUCLEOTIDE SEQUENCE [LARGE SCALE GENOMIC DNA]</scope>
    <source>
        <strain evidence="18">NRRL Y-12698</strain>
    </source>
</reference>
<dbReference type="RefSeq" id="XP_018988420.1">
    <property type="nucleotide sequence ID" value="XM_019130720.1"/>
</dbReference>
<evidence type="ECO:0000256" key="11">
    <source>
        <dbReference type="ARBA" id="ARBA00029590"/>
    </source>
</evidence>
<dbReference type="Proteomes" id="UP000094336">
    <property type="component" value="Unassembled WGS sequence"/>
</dbReference>
<dbReference type="InterPro" id="IPR000705">
    <property type="entry name" value="Galactokinase"/>
</dbReference>
<dbReference type="Pfam" id="PF08544">
    <property type="entry name" value="GHMP_kinases_C"/>
    <property type="match status" value="1"/>
</dbReference>
<evidence type="ECO:0000256" key="2">
    <source>
        <dbReference type="ARBA" id="ARBA00006566"/>
    </source>
</evidence>
<dbReference type="PROSITE" id="PS00106">
    <property type="entry name" value="GALACTOKINASE"/>
    <property type="match status" value="1"/>
</dbReference>
<protein>
    <recommendedName>
        <fullName evidence="4">Galactokinase</fullName>
        <ecNumber evidence="3">2.7.1.6</ecNumber>
    </recommendedName>
    <alternativeName>
        <fullName evidence="11">Galactose kinase</fullName>
    </alternativeName>
</protein>
<evidence type="ECO:0000256" key="4">
    <source>
        <dbReference type="ARBA" id="ARBA00019487"/>
    </source>
</evidence>
<evidence type="ECO:0000256" key="3">
    <source>
        <dbReference type="ARBA" id="ARBA00012315"/>
    </source>
</evidence>
<feature type="domain" description="GHMP kinase C-terminal" evidence="15">
    <location>
        <begin position="401"/>
        <end position="472"/>
    </location>
</feature>
<keyword evidence="6" id="KW-0547">Nucleotide-binding</keyword>
<evidence type="ECO:0000256" key="9">
    <source>
        <dbReference type="ARBA" id="ARBA00023144"/>
    </source>
</evidence>
<dbReference type="InterPro" id="IPR006203">
    <property type="entry name" value="GHMP_knse_ATP-bd_CS"/>
</dbReference>
<dbReference type="FunFam" id="1.20.1440.340:FF:000003">
    <property type="entry name" value="GAL1p Galactokinase"/>
    <property type="match status" value="1"/>
</dbReference>
<dbReference type="InterPro" id="IPR020568">
    <property type="entry name" value="Ribosomal_Su5_D2-typ_SF"/>
</dbReference>
<dbReference type="PRINTS" id="PR00959">
    <property type="entry name" value="MEVGALKINASE"/>
</dbReference>
<evidence type="ECO:0000256" key="6">
    <source>
        <dbReference type="ARBA" id="ARBA00022741"/>
    </source>
</evidence>
<dbReference type="PRINTS" id="PR00473">
    <property type="entry name" value="GALCTOKINASE"/>
</dbReference>
<comment type="function">
    <text evidence="13">Galactokinase is a key enzyme in the galactose metabolism where it catalyzes the conversion of alpha-D-galactose to galactose 1-phosphate. Can also induce the transcription of the gal genes in response to the organism being challenged with galactose as the sole source of carbon.</text>
</comment>
<dbReference type="Gene3D" id="3.30.230.10">
    <property type="match status" value="1"/>
</dbReference>
<evidence type="ECO:0000313" key="17">
    <source>
        <dbReference type="EMBL" id="ODQ83092.1"/>
    </source>
</evidence>
<dbReference type="InterPro" id="IPR019741">
    <property type="entry name" value="Galactokinase_CS"/>
</dbReference>
<evidence type="ECO:0000313" key="18">
    <source>
        <dbReference type="Proteomes" id="UP000094336"/>
    </source>
</evidence>
<keyword evidence="10" id="KW-0119">Carbohydrate metabolism</keyword>
<evidence type="ECO:0000259" key="16">
    <source>
        <dbReference type="Pfam" id="PF10509"/>
    </source>
</evidence>
<dbReference type="PANTHER" id="PTHR10457">
    <property type="entry name" value="MEVALONATE KINASE/GALACTOKINASE"/>
    <property type="match status" value="1"/>
</dbReference>
<accession>A0A1E3R158</accession>
<dbReference type="SUPFAM" id="SSF54211">
    <property type="entry name" value="Ribosomal protein S5 domain 2-like"/>
    <property type="match status" value="1"/>
</dbReference>
<dbReference type="PIRSF" id="PIRSF000530">
    <property type="entry name" value="Galactokinase"/>
    <property type="match status" value="1"/>
</dbReference>
<dbReference type="InterPro" id="IPR006204">
    <property type="entry name" value="GHMP_kinase_N_dom"/>
</dbReference>
<dbReference type="UniPathway" id="UPA00214"/>
<evidence type="ECO:0000259" key="14">
    <source>
        <dbReference type="Pfam" id="PF00288"/>
    </source>
</evidence>
<dbReference type="GO" id="GO:0004335">
    <property type="term" value="F:galactokinase activity"/>
    <property type="evidence" value="ECO:0007669"/>
    <property type="project" value="UniProtKB-EC"/>
</dbReference>
<dbReference type="InterPro" id="IPR014721">
    <property type="entry name" value="Ribsml_uS5_D2-typ_fold_subgr"/>
</dbReference>
<dbReference type="InterPro" id="IPR036554">
    <property type="entry name" value="GHMP_kinase_C_sf"/>
</dbReference>
<evidence type="ECO:0000256" key="12">
    <source>
        <dbReference type="ARBA" id="ARBA00049538"/>
    </source>
</evidence>
<dbReference type="GO" id="GO:0005829">
    <property type="term" value="C:cytosol"/>
    <property type="evidence" value="ECO:0007669"/>
    <property type="project" value="TreeGrafter"/>
</dbReference>
<dbReference type="EC" id="2.7.1.6" evidence="3"/>
<organism evidence="17 18">
    <name type="scientific">Babjeviella inositovora NRRL Y-12698</name>
    <dbReference type="NCBI Taxonomy" id="984486"/>
    <lineage>
        <taxon>Eukaryota</taxon>
        <taxon>Fungi</taxon>
        <taxon>Dikarya</taxon>
        <taxon>Ascomycota</taxon>
        <taxon>Saccharomycotina</taxon>
        <taxon>Pichiomycetes</taxon>
        <taxon>Serinales incertae sedis</taxon>
        <taxon>Babjeviella</taxon>
    </lineage>
</organism>
<gene>
    <name evidence="17" type="ORF">BABINDRAFT_170134</name>
</gene>
<keyword evidence="9" id="KW-0299">Galactose metabolism</keyword>
<dbReference type="PANTHER" id="PTHR10457:SF7">
    <property type="entry name" value="GALACTOKINASE-RELATED"/>
    <property type="match status" value="1"/>
</dbReference>
<dbReference type="Gene3D" id="1.20.1440.340">
    <property type="match status" value="1"/>
</dbReference>
<dbReference type="Gene3D" id="3.30.70.3170">
    <property type="match status" value="1"/>
</dbReference>
<dbReference type="Pfam" id="PF00288">
    <property type="entry name" value="GHMP_kinases_N"/>
    <property type="match status" value="1"/>
</dbReference>
<proteinExistence type="inferred from homology"/>
<dbReference type="InterPro" id="IPR006206">
    <property type="entry name" value="Mevalonate/galactokinase"/>
</dbReference>
<dbReference type="InterPro" id="IPR013750">
    <property type="entry name" value="GHMP_kinase_C_dom"/>
</dbReference>
<keyword evidence="8" id="KW-0067">ATP-binding</keyword>
<dbReference type="Pfam" id="PF10509">
    <property type="entry name" value="GalKase_gal_bdg"/>
    <property type="match status" value="1"/>
</dbReference>
<dbReference type="OrthoDB" id="187738at2759"/>
<dbReference type="PROSITE" id="PS00627">
    <property type="entry name" value="GHMP_KINASES_ATP"/>
    <property type="match status" value="1"/>
</dbReference>
<evidence type="ECO:0000256" key="7">
    <source>
        <dbReference type="ARBA" id="ARBA00022777"/>
    </source>
</evidence>
<dbReference type="EMBL" id="KV454426">
    <property type="protein sequence ID" value="ODQ83092.1"/>
    <property type="molecule type" value="Genomic_DNA"/>
</dbReference>
<feature type="domain" description="Galactokinase N-terminal" evidence="16">
    <location>
        <begin position="30"/>
        <end position="77"/>
    </location>
</feature>
<sequence>MPGLVPIFDSLDYYPDPQVQVPRYQNLYTQFERTYHVTPDFVSRSPGRVNLIGEHIDYCQFSVLPLAIDVDVIMAVRAQDERVIELANLDPTFGARTIPLPDGDLISIDASESDWSNYFKCGLLVAHELLMEKTGGKVLLKGMKILTTGSVPAGSGLSSSAAFVCASALATLHANGMKHITKADMTKITIVSEHHMGVNTGGMDQAASVCGERNHALYVEFRPELKATAFKFPELDPPLAFLIANTLVTSNKHETAPTNYNLRVVEVSVAAQLLAKKLSVTIANDGNLNCGTLRGVMDSYYASHGQAAWLGAIQEGEVRLSQMLELTEKHIRKEAYTTQELAAELGLTEAEFHDRFLSLFPVSFEKLHIYARAKHVYSEALRVLKALLLLQLSTDSGTFYTEFGRLMDQSQASCDTLFNCSCDEINRICDIARKNGATGSRLTGAGWGGCTVHLVPVNRVTEVERALIDEYYKVKFPGITVADLQEAIVVSKPAYGSSLYIQR</sequence>
<evidence type="ECO:0000256" key="1">
    <source>
        <dbReference type="ARBA" id="ARBA00004947"/>
    </source>
</evidence>
<dbReference type="STRING" id="984486.A0A1E3R158"/>
<evidence type="ECO:0000256" key="13">
    <source>
        <dbReference type="ARBA" id="ARBA00055546"/>
    </source>
</evidence>
<dbReference type="FunFam" id="3.30.230.10:FF:000056">
    <property type="entry name" value="GAL1p Galactokinase"/>
    <property type="match status" value="1"/>
</dbReference>
<dbReference type="GeneID" id="30148573"/>